<feature type="domain" description="Heterokaryon incompatibility" evidence="1">
    <location>
        <begin position="50"/>
        <end position="188"/>
    </location>
</feature>
<reference evidence="2 3" key="1">
    <citation type="journal article" date="2021" name="Nat. Commun.">
        <title>Genetic determinants of endophytism in the Arabidopsis root mycobiome.</title>
        <authorList>
            <person name="Mesny F."/>
            <person name="Miyauchi S."/>
            <person name="Thiergart T."/>
            <person name="Pickel B."/>
            <person name="Atanasova L."/>
            <person name="Karlsson M."/>
            <person name="Huettel B."/>
            <person name="Barry K.W."/>
            <person name="Haridas S."/>
            <person name="Chen C."/>
            <person name="Bauer D."/>
            <person name="Andreopoulos W."/>
            <person name="Pangilinan J."/>
            <person name="LaButti K."/>
            <person name="Riley R."/>
            <person name="Lipzen A."/>
            <person name="Clum A."/>
            <person name="Drula E."/>
            <person name="Henrissat B."/>
            <person name="Kohler A."/>
            <person name="Grigoriev I.V."/>
            <person name="Martin F.M."/>
            <person name="Hacquard S."/>
        </authorList>
    </citation>
    <scope>NUCLEOTIDE SEQUENCE [LARGE SCALE GENOMIC DNA]</scope>
    <source>
        <strain evidence="2 3">MPI-CAGE-CH-0241</strain>
    </source>
</reference>
<proteinExistence type="predicted"/>
<dbReference type="OrthoDB" id="2157530at2759"/>
<evidence type="ECO:0000313" key="2">
    <source>
        <dbReference type="EMBL" id="KAH6884273.1"/>
    </source>
</evidence>
<accession>A0A9P8VXD4</accession>
<evidence type="ECO:0000313" key="3">
    <source>
        <dbReference type="Proteomes" id="UP000777438"/>
    </source>
</evidence>
<protein>
    <submittedName>
        <fullName evidence="2">Heterokaryon incompatibility protein-domain-containing protein</fullName>
    </submittedName>
</protein>
<organism evidence="2 3">
    <name type="scientific">Thelonectria olida</name>
    <dbReference type="NCBI Taxonomy" id="1576542"/>
    <lineage>
        <taxon>Eukaryota</taxon>
        <taxon>Fungi</taxon>
        <taxon>Dikarya</taxon>
        <taxon>Ascomycota</taxon>
        <taxon>Pezizomycotina</taxon>
        <taxon>Sordariomycetes</taxon>
        <taxon>Hypocreomycetidae</taxon>
        <taxon>Hypocreales</taxon>
        <taxon>Nectriaceae</taxon>
        <taxon>Thelonectria</taxon>
    </lineage>
</organism>
<dbReference type="Proteomes" id="UP000777438">
    <property type="component" value="Unassembled WGS sequence"/>
</dbReference>
<gene>
    <name evidence="2" type="ORF">B0T10DRAFT_540057</name>
</gene>
<dbReference type="AlphaFoldDB" id="A0A9P8VXD4"/>
<comment type="caution">
    <text evidence="2">The sequence shown here is derived from an EMBL/GenBank/DDBJ whole genome shotgun (WGS) entry which is preliminary data.</text>
</comment>
<dbReference type="PANTHER" id="PTHR24148">
    <property type="entry name" value="ANKYRIN REPEAT DOMAIN-CONTAINING PROTEIN 39 HOMOLOG-RELATED"/>
    <property type="match status" value="1"/>
</dbReference>
<dbReference type="PANTHER" id="PTHR24148:SF64">
    <property type="entry name" value="HETEROKARYON INCOMPATIBILITY DOMAIN-CONTAINING PROTEIN"/>
    <property type="match status" value="1"/>
</dbReference>
<keyword evidence="3" id="KW-1185">Reference proteome</keyword>
<dbReference type="InterPro" id="IPR010730">
    <property type="entry name" value="HET"/>
</dbReference>
<name>A0A9P8VXD4_9HYPO</name>
<dbReference type="Pfam" id="PF06985">
    <property type="entry name" value="HET"/>
    <property type="match status" value="1"/>
</dbReference>
<dbReference type="EMBL" id="JAGPYM010000021">
    <property type="protein sequence ID" value="KAH6884273.1"/>
    <property type="molecule type" value="Genomic_DNA"/>
</dbReference>
<dbReference type="InterPro" id="IPR052895">
    <property type="entry name" value="HetReg/Transcr_Mod"/>
</dbReference>
<evidence type="ECO:0000259" key="1">
    <source>
        <dbReference type="Pfam" id="PF06985"/>
    </source>
</evidence>
<sequence>MAKAASSDIYTGLSDDPKSMRLVRLAPSKAFGHISVAAQMMETTWDQCSYEALSYCWGKRYSTKTILLNGEQFQITADLYDALEQLCLADSSRALWIDAICINQQDPEEKSAQVQRMQDIYRNAERVLVWIGLSKDHTDLAFKQAARLLACTDAVAQKAIWSEPGEWITCLNEIIRRPYWSRAWTVQEIVLSEDALLCCGPHTIPFFDFARLLVDQSTRNHVNVNYALSSYLNQVFEMREASYEDPPMGLFGLAYKLRHRQCSVSHDRIYAFLGLLRSKEILSEGKFSVDYTMGVEKLWMTFAKETMSTYQTLLPLVLAETSRSLEARWCYDWSMKAYEPNSHQHSRHLFWTGGLDSRDFYPLQSPLHSAADGLPARIRVNLEAPSVIAAKGYTVSKIIKTGTSVNSFLIGFGRPNYVQLFKEWEALVGGPWEDPEMTRRFAHTVTGGAWSTEPVDWRAWNKKDYSEKAWSLAWLGRESHQDHLSTTGYGMSRHLELPEDDVHARYSRIRDDACEERRMFLLENGDFGLGPESAKVGDQVVILLGSQVPLVLHRRDHGGIRRLVDLENKRKLFKHTWKLVGQAYVHRLMRYSGDLEQDIDNGRVLLEEYLLD</sequence>